<protein>
    <submittedName>
        <fullName evidence="1">Uncharacterized protein</fullName>
    </submittedName>
</protein>
<dbReference type="EMBL" id="JACCFO010000001">
    <property type="protein sequence ID" value="NYI96582.1"/>
    <property type="molecule type" value="Genomic_DNA"/>
</dbReference>
<dbReference type="Proteomes" id="UP000575985">
    <property type="component" value="Unassembled WGS sequence"/>
</dbReference>
<evidence type="ECO:0000313" key="1">
    <source>
        <dbReference type="EMBL" id="NYI96582.1"/>
    </source>
</evidence>
<sequence length="29" mass="3252">MSSPTEPFLTKRRAVDFCHVATALCRASR</sequence>
<keyword evidence="2" id="KW-1185">Reference proteome</keyword>
<dbReference type="AlphaFoldDB" id="A0A853BQ86"/>
<accession>A0A853BQ86</accession>
<gene>
    <name evidence="1" type="ORF">HNR12_002859</name>
</gene>
<evidence type="ECO:0000313" key="2">
    <source>
        <dbReference type="Proteomes" id="UP000575985"/>
    </source>
</evidence>
<name>A0A853BQ86_9ACTN</name>
<organism evidence="1 2">
    <name type="scientific">Streptomonospora nanhaiensis</name>
    <dbReference type="NCBI Taxonomy" id="1323731"/>
    <lineage>
        <taxon>Bacteria</taxon>
        <taxon>Bacillati</taxon>
        <taxon>Actinomycetota</taxon>
        <taxon>Actinomycetes</taxon>
        <taxon>Streptosporangiales</taxon>
        <taxon>Nocardiopsidaceae</taxon>
        <taxon>Streptomonospora</taxon>
    </lineage>
</organism>
<reference evidence="1 2" key="1">
    <citation type="submission" date="2020-07" db="EMBL/GenBank/DDBJ databases">
        <title>Sequencing the genomes of 1000 actinobacteria strains.</title>
        <authorList>
            <person name="Klenk H.-P."/>
        </authorList>
    </citation>
    <scope>NUCLEOTIDE SEQUENCE [LARGE SCALE GENOMIC DNA]</scope>
    <source>
        <strain evidence="1 2">DSM 45927</strain>
    </source>
</reference>
<proteinExistence type="predicted"/>
<comment type="caution">
    <text evidence="1">The sequence shown here is derived from an EMBL/GenBank/DDBJ whole genome shotgun (WGS) entry which is preliminary data.</text>
</comment>